<dbReference type="EMBL" id="UXUI01007137">
    <property type="protein sequence ID" value="VDD85633.1"/>
    <property type="molecule type" value="Genomic_DNA"/>
</dbReference>
<evidence type="ECO:0000256" key="7">
    <source>
        <dbReference type="ARBA" id="ARBA00023015"/>
    </source>
</evidence>
<dbReference type="InterPro" id="IPR058745">
    <property type="entry name" value="PWI_Topors"/>
</dbReference>
<dbReference type="GO" id="GO:0000209">
    <property type="term" value="P:protein polyubiquitination"/>
    <property type="evidence" value="ECO:0007669"/>
    <property type="project" value="TreeGrafter"/>
</dbReference>
<keyword evidence="7" id="KW-0805">Transcription regulation</keyword>
<dbReference type="EC" id="2.3.2.27" evidence="2"/>
<evidence type="ECO:0000256" key="3">
    <source>
        <dbReference type="ARBA" id="ARBA00022679"/>
    </source>
</evidence>
<keyword evidence="8" id="KW-0804">Transcription</keyword>
<reference evidence="13" key="1">
    <citation type="submission" date="2017-02" db="UniProtKB">
        <authorList>
            <consortium name="WormBaseParasite"/>
        </authorList>
    </citation>
    <scope>IDENTIFICATION</scope>
</reference>
<dbReference type="WBParaSite" id="EVEC_0000106801-mRNA-1">
    <property type="protein sequence ID" value="EVEC_0000106801-mRNA-1"/>
    <property type="gene ID" value="EVEC_0000106801"/>
</dbReference>
<gene>
    <name evidence="11" type="ORF">EVEC_LOCUS776</name>
</gene>
<organism evidence="13">
    <name type="scientific">Enterobius vermicularis</name>
    <name type="common">Human pinworm</name>
    <dbReference type="NCBI Taxonomy" id="51028"/>
    <lineage>
        <taxon>Eukaryota</taxon>
        <taxon>Metazoa</taxon>
        <taxon>Ecdysozoa</taxon>
        <taxon>Nematoda</taxon>
        <taxon>Chromadorea</taxon>
        <taxon>Rhabditida</taxon>
        <taxon>Spirurina</taxon>
        <taxon>Oxyuridomorpha</taxon>
        <taxon>Oxyuroidea</taxon>
        <taxon>Oxyuridae</taxon>
        <taxon>Enterobius</taxon>
    </lineage>
</organism>
<protein>
    <recommendedName>
        <fullName evidence="2">RING-type E3 ubiquitin transferase</fullName>
        <ecNumber evidence="2">2.3.2.27</ecNumber>
    </recommendedName>
</protein>
<evidence type="ECO:0000313" key="12">
    <source>
        <dbReference type="Proteomes" id="UP000274131"/>
    </source>
</evidence>
<dbReference type="PROSITE" id="PS00518">
    <property type="entry name" value="ZF_RING_1"/>
    <property type="match status" value="1"/>
</dbReference>
<dbReference type="InterPro" id="IPR001841">
    <property type="entry name" value="Znf_RING"/>
</dbReference>
<dbReference type="STRING" id="51028.A0A0N4UUJ4"/>
<dbReference type="InterPro" id="IPR017907">
    <property type="entry name" value="Znf_RING_CS"/>
</dbReference>
<comment type="catalytic activity">
    <reaction evidence="1">
        <text>S-ubiquitinyl-[E2 ubiquitin-conjugating enzyme]-L-cysteine + [acceptor protein]-L-lysine = [E2 ubiquitin-conjugating enzyme]-L-cysteine + N(6)-ubiquitinyl-[acceptor protein]-L-lysine.</text>
        <dbReference type="EC" id="2.3.2.27"/>
    </reaction>
</comment>
<dbReference type="PROSITE" id="PS50089">
    <property type="entry name" value="ZF_RING_2"/>
    <property type="match status" value="1"/>
</dbReference>
<keyword evidence="6" id="KW-0862">Zinc</keyword>
<dbReference type="PANTHER" id="PTHR46077">
    <property type="entry name" value="E3 UBIQUITIN-PROTEIN LIGASE TOPORS"/>
    <property type="match status" value="1"/>
</dbReference>
<dbReference type="SUPFAM" id="SSF57850">
    <property type="entry name" value="RING/U-box"/>
    <property type="match status" value="1"/>
</dbReference>
<accession>A0A0N4UUJ4</accession>
<name>A0A0N4UUJ4_ENTVE</name>
<dbReference type="Proteomes" id="UP000274131">
    <property type="component" value="Unassembled WGS sequence"/>
</dbReference>
<keyword evidence="4" id="KW-0479">Metal-binding</keyword>
<evidence type="ECO:0000256" key="2">
    <source>
        <dbReference type="ARBA" id="ARBA00012483"/>
    </source>
</evidence>
<sequence>MDSDASAGDSRDNFCTEFDNQVYEGGLDAELRTQSNNPSSQMYKNSFEPCNSEGTTSRSCSLSFRQKADNGDTFVKEEIREKQCPICFLEIVDETRTDACRHRFCFYCASEWIKTKAECCICKRPIKKLFHNFSGDPYSEREIFDTVTTEEIQAVGKLEALRRDASSRPMDNEKNELNILLKKLRRNNREIESYFRRGRRRGLKFSKDDPTEVNRLMNIELINRLTVLRENWDRPRGDIVADPTFRILVYERMLVRVPLVTDDESERVTVTPRFFELEWREQKPRLFPFIRREIAAMMSPMRMGDNALSAISERVYQLMTVSQVNEPQFTVALANELACSRFRVDHFAHRLEYNRRRGVATHFQTNDDSTNDIEVEFESLPNGNCRPSRYPVTYPAFLPSFQRTLNFRNRMLEAISQHNPFSSFQLQKIASTLPVSFSTLVSVGVGDLVAQLVTDMMDLELVPDWEKQQFFRMQKRIVF</sequence>
<keyword evidence="5 9" id="KW-0863">Zinc-finger</keyword>
<evidence type="ECO:0000256" key="6">
    <source>
        <dbReference type="ARBA" id="ARBA00022833"/>
    </source>
</evidence>
<evidence type="ECO:0000256" key="4">
    <source>
        <dbReference type="ARBA" id="ARBA00022723"/>
    </source>
</evidence>
<dbReference type="Gene3D" id="3.30.40.10">
    <property type="entry name" value="Zinc/RING finger domain, C3HC4 (zinc finger)"/>
    <property type="match status" value="1"/>
</dbReference>
<dbReference type="GO" id="GO:0008270">
    <property type="term" value="F:zinc ion binding"/>
    <property type="evidence" value="ECO:0007669"/>
    <property type="project" value="UniProtKB-KW"/>
</dbReference>
<dbReference type="GO" id="GO:0006513">
    <property type="term" value="P:protein monoubiquitination"/>
    <property type="evidence" value="ECO:0007669"/>
    <property type="project" value="TreeGrafter"/>
</dbReference>
<dbReference type="AlphaFoldDB" id="A0A0N4UUJ4"/>
<dbReference type="Pfam" id="PF26084">
    <property type="entry name" value="PWI_Topors"/>
    <property type="match status" value="1"/>
</dbReference>
<reference evidence="11 12" key="2">
    <citation type="submission" date="2018-10" db="EMBL/GenBank/DDBJ databases">
        <authorList>
            <consortium name="Pathogen Informatics"/>
        </authorList>
    </citation>
    <scope>NUCLEOTIDE SEQUENCE [LARGE SCALE GENOMIC DNA]</scope>
</reference>
<dbReference type="InterPro" id="IPR018957">
    <property type="entry name" value="Znf_C3HC4_RING-type"/>
</dbReference>
<dbReference type="Pfam" id="PF00097">
    <property type="entry name" value="zf-C3HC4"/>
    <property type="match status" value="1"/>
</dbReference>
<evidence type="ECO:0000256" key="5">
    <source>
        <dbReference type="ARBA" id="ARBA00022771"/>
    </source>
</evidence>
<evidence type="ECO:0000259" key="10">
    <source>
        <dbReference type="PROSITE" id="PS50089"/>
    </source>
</evidence>
<evidence type="ECO:0000313" key="13">
    <source>
        <dbReference type="WBParaSite" id="EVEC_0000106801-mRNA-1"/>
    </source>
</evidence>
<evidence type="ECO:0000256" key="8">
    <source>
        <dbReference type="ARBA" id="ARBA00023163"/>
    </source>
</evidence>
<keyword evidence="3" id="KW-0808">Transferase</keyword>
<evidence type="ECO:0000256" key="9">
    <source>
        <dbReference type="PROSITE-ProRule" id="PRU00175"/>
    </source>
</evidence>
<evidence type="ECO:0000256" key="1">
    <source>
        <dbReference type="ARBA" id="ARBA00000900"/>
    </source>
</evidence>
<dbReference type="OrthoDB" id="5878012at2759"/>
<evidence type="ECO:0000313" key="11">
    <source>
        <dbReference type="EMBL" id="VDD85633.1"/>
    </source>
</evidence>
<proteinExistence type="predicted"/>
<feature type="domain" description="RING-type" evidence="10">
    <location>
        <begin position="84"/>
        <end position="123"/>
    </location>
</feature>
<dbReference type="GO" id="GO:0061630">
    <property type="term" value="F:ubiquitin protein ligase activity"/>
    <property type="evidence" value="ECO:0007669"/>
    <property type="project" value="UniProtKB-EC"/>
</dbReference>
<dbReference type="InterPro" id="IPR013083">
    <property type="entry name" value="Znf_RING/FYVE/PHD"/>
</dbReference>
<dbReference type="PANTHER" id="PTHR46077:SF1">
    <property type="entry name" value="TOP1 BINDING ARGININE_SERINE RICH PROTEIN, E3 UBIQUITIN LIGASE"/>
    <property type="match status" value="1"/>
</dbReference>
<keyword evidence="12" id="KW-1185">Reference proteome</keyword>